<protein>
    <submittedName>
        <fullName evidence="2">Uncharacterized protein</fullName>
    </submittedName>
</protein>
<reference evidence="2 3" key="1">
    <citation type="submission" date="2023-08" db="EMBL/GenBank/DDBJ databases">
        <title>Black Yeasts Isolated from many extreme environments.</title>
        <authorList>
            <person name="Coleine C."/>
            <person name="Stajich J.E."/>
            <person name="Selbmann L."/>
        </authorList>
    </citation>
    <scope>NUCLEOTIDE SEQUENCE [LARGE SCALE GENOMIC DNA]</scope>
    <source>
        <strain evidence="2 3">CCFEE 5935</strain>
    </source>
</reference>
<evidence type="ECO:0000313" key="3">
    <source>
        <dbReference type="Proteomes" id="UP001337655"/>
    </source>
</evidence>
<name>A0AAV9PMZ0_9PEZI</name>
<keyword evidence="1" id="KW-0175">Coiled coil</keyword>
<dbReference type="RefSeq" id="XP_064663794.1">
    <property type="nucleotide sequence ID" value="XM_064797560.1"/>
</dbReference>
<evidence type="ECO:0000256" key="1">
    <source>
        <dbReference type="SAM" id="Coils"/>
    </source>
</evidence>
<dbReference type="EMBL" id="JAVRRT010000001">
    <property type="protein sequence ID" value="KAK5175156.1"/>
    <property type="molecule type" value="Genomic_DNA"/>
</dbReference>
<gene>
    <name evidence="2" type="ORF">LTR77_000293</name>
</gene>
<sequence length="153" mass="17160">MQPQTSAQVLEEAIKKPRSNYNSEEEMIAAIRLNTNLTNADLQNGVRIARGQYQTAVAELVPALRAEKDRLSEECHRLSDQLVRLNDELDAVEVDLTSMQSKTNEQMKDHICTTVSKQWNMEKEKKKLVEGQAKVPDYVERPGGGPLNGHAMG</sequence>
<evidence type="ECO:0000313" key="2">
    <source>
        <dbReference type="EMBL" id="KAK5175156.1"/>
    </source>
</evidence>
<feature type="coiled-coil region" evidence="1">
    <location>
        <begin position="61"/>
        <end position="102"/>
    </location>
</feature>
<dbReference type="AlphaFoldDB" id="A0AAV9PMZ0"/>
<keyword evidence="3" id="KW-1185">Reference proteome</keyword>
<comment type="caution">
    <text evidence="2">The sequence shown here is derived from an EMBL/GenBank/DDBJ whole genome shotgun (WGS) entry which is preliminary data.</text>
</comment>
<accession>A0AAV9PMZ0</accession>
<dbReference type="GeneID" id="89921644"/>
<proteinExistence type="predicted"/>
<dbReference type="Proteomes" id="UP001337655">
    <property type="component" value="Unassembled WGS sequence"/>
</dbReference>
<organism evidence="2 3">
    <name type="scientific">Saxophila tyrrhenica</name>
    <dbReference type="NCBI Taxonomy" id="1690608"/>
    <lineage>
        <taxon>Eukaryota</taxon>
        <taxon>Fungi</taxon>
        <taxon>Dikarya</taxon>
        <taxon>Ascomycota</taxon>
        <taxon>Pezizomycotina</taxon>
        <taxon>Dothideomycetes</taxon>
        <taxon>Dothideomycetidae</taxon>
        <taxon>Mycosphaerellales</taxon>
        <taxon>Extremaceae</taxon>
        <taxon>Saxophila</taxon>
    </lineage>
</organism>